<dbReference type="NCBIfam" id="TIGR00797">
    <property type="entry name" value="matE"/>
    <property type="match status" value="1"/>
</dbReference>
<keyword evidence="4 6" id="KW-1133">Transmembrane helix</keyword>
<feature type="non-terminal residue" evidence="7">
    <location>
        <position position="621"/>
    </location>
</feature>
<dbReference type="AlphaFoldDB" id="A0A5N6TMF8"/>
<feature type="transmembrane region" description="Helical" evidence="6">
    <location>
        <begin position="330"/>
        <end position="352"/>
    </location>
</feature>
<keyword evidence="3 6" id="KW-0812">Transmembrane</keyword>
<dbReference type="OrthoDB" id="2126698at2759"/>
<evidence type="ECO:0000256" key="1">
    <source>
        <dbReference type="ARBA" id="ARBA00004141"/>
    </source>
</evidence>
<dbReference type="InterPro" id="IPR002528">
    <property type="entry name" value="MATE_fam"/>
</dbReference>
<protein>
    <submittedName>
        <fullName evidence="7">Mate-domain-containing protein</fullName>
    </submittedName>
</protein>
<feature type="transmembrane region" description="Helical" evidence="6">
    <location>
        <begin position="577"/>
        <end position="603"/>
    </location>
</feature>
<dbReference type="CDD" id="cd13132">
    <property type="entry name" value="MATE_eukaryotic"/>
    <property type="match status" value="1"/>
</dbReference>
<dbReference type="GO" id="GO:1990961">
    <property type="term" value="P:xenobiotic detoxification by transmembrane export across the plasma membrane"/>
    <property type="evidence" value="ECO:0007669"/>
    <property type="project" value="InterPro"/>
</dbReference>
<evidence type="ECO:0000256" key="3">
    <source>
        <dbReference type="ARBA" id="ARBA00022692"/>
    </source>
</evidence>
<comment type="similarity">
    <text evidence="2">Belongs to the multi antimicrobial extrusion (MATE) (TC 2.A.66.1) family.</text>
</comment>
<reference evidence="7 8" key="1">
    <citation type="submission" date="2019-04" db="EMBL/GenBank/DDBJ databases">
        <title>Friends and foes A comparative genomics study of 23 Aspergillus species from section Flavi.</title>
        <authorList>
            <consortium name="DOE Joint Genome Institute"/>
            <person name="Kjaerbolling I."/>
            <person name="Vesth T."/>
            <person name="Frisvad J.C."/>
            <person name="Nybo J.L."/>
            <person name="Theobald S."/>
            <person name="Kildgaard S."/>
            <person name="Isbrandt T."/>
            <person name="Kuo A."/>
            <person name="Sato A."/>
            <person name="Lyhne E.K."/>
            <person name="Kogle M.E."/>
            <person name="Wiebenga A."/>
            <person name="Kun R.S."/>
            <person name="Lubbers R.J."/>
            <person name="Makela M.R."/>
            <person name="Barry K."/>
            <person name="Chovatia M."/>
            <person name="Clum A."/>
            <person name="Daum C."/>
            <person name="Haridas S."/>
            <person name="He G."/>
            <person name="LaButti K."/>
            <person name="Lipzen A."/>
            <person name="Mondo S."/>
            <person name="Riley R."/>
            <person name="Salamov A."/>
            <person name="Simmons B.A."/>
            <person name="Magnuson J.K."/>
            <person name="Henrissat B."/>
            <person name="Mortensen U.H."/>
            <person name="Larsen T.O."/>
            <person name="Devries R.P."/>
            <person name="Grigoriev I.V."/>
            <person name="Machida M."/>
            <person name="Baker S.E."/>
            <person name="Andersen M.R."/>
        </authorList>
    </citation>
    <scope>NUCLEOTIDE SEQUENCE [LARGE SCALE GENOMIC DNA]</scope>
    <source>
        <strain evidence="7 8">IBT 18842</strain>
    </source>
</reference>
<dbReference type="Proteomes" id="UP000325780">
    <property type="component" value="Unassembled WGS sequence"/>
</dbReference>
<sequence length="621" mass="67849">MGRADNGRSIGAAEDQTLHGRYISSSPLAEAAISRDLENYADDEGSMLTTDDEASETSTIRAINSQPGTNPHSLAGSYRRPSYFTTVSHATVVPHSTERERLTRREREQAIEDERDLLSDNNFMDTKRRRRRIEIGAAPGEATSLLGATGDQEYAEDDDEVDRKWEEAVTAGLIHTTWKREALVIGKNAVPLVVTFLLQYSLTVASIFTLGHLGKKELGAVSLASMSANITGYAIYQGLATSLDTLCAQAYGSGRKKLVGLQMQKMVFFLWVITIPIAVLWFFADRVLTKIVPEKDVAVLAGLYLKVVVLGAPGYALFESGKRYVQAQGLFSASLYVLLICAPLNAFMNWLFVWKFQWGFVGAPIAVAITDNLMPLFLFLYVYFIAGSECWNGLTVKAFRNWGPMIRLALPGLVMVEAECLAFEILTLASSYLGTTPLAAQSVLSTISSITFQIPFPLSISGSTRVANLIGATLVGPAKISAKVTMGGAVIVGLLNMLMLSSLRSYIPRLFTPEEEVIELVARVLPLCAAFQLFDALAANCNGILRGIGRQEIGGYVQLFCYYAVAMPISFGTTFGLGWGLLGLWSGVAIALFLVSIIEAIFLRQTDWDRSVRDALQRNAM</sequence>
<dbReference type="GO" id="GO:0016020">
    <property type="term" value="C:membrane"/>
    <property type="evidence" value="ECO:0007669"/>
    <property type="project" value="UniProtKB-SubCell"/>
</dbReference>
<evidence type="ECO:0000313" key="8">
    <source>
        <dbReference type="Proteomes" id="UP000325780"/>
    </source>
</evidence>
<keyword evidence="5 6" id="KW-0472">Membrane</keyword>
<evidence type="ECO:0000256" key="6">
    <source>
        <dbReference type="SAM" id="Phobius"/>
    </source>
</evidence>
<dbReference type="EMBL" id="ML742216">
    <property type="protein sequence ID" value="KAE8147271.1"/>
    <property type="molecule type" value="Genomic_DNA"/>
</dbReference>
<comment type="subcellular location">
    <subcellularLocation>
        <location evidence="1">Membrane</location>
        <topology evidence="1">Multi-pass membrane protein</topology>
    </subcellularLocation>
</comment>
<evidence type="ECO:0000256" key="5">
    <source>
        <dbReference type="ARBA" id="ARBA00023136"/>
    </source>
</evidence>
<accession>A0A5N6TMF8</accession>
<feature type="transmembrane region" description="Helical" evidence="6">
    <location>
        <begin position="553"/>
        <end position="571"/>
    </location>
</feature>
<dbReference type="Pfam" id="PF01554">
    <property type="entry name" value="MatE"/>
    <property type="match status" value="2"/>
</dbReference>
<feature type="transmembrane region" description="Helical" evidence="6">
    <location>
        <begin position="358"/>
        <end position="384"/>
    </location>
</feature>
<feature type="transmembrane region" description="Helical" evidence="6">
    <location>
        <begin position="480"/>
        <end position="500"/>
    </location>
</feature>
<feature type="transmembrane region" description="Helical" evidence="6">
    <location>
        <begin position="189"/>
        <end position="213"/>
    </location>
</feature>
<organism evidence="7 8">
    <name type="scientific">Aspergillus avenaceus</name>
    <dbReference type="NCBI Taxonomy" id="36643"/>
    <lineage>
        <taxon>Eukaryota</taxon>
        <taxon>Fungi</taxon>
        <taxon>Dikarya</taxon>
        <taxon>Ascomycota</taxon>
        <taxon>Pezizomycotina</taxon>
        <taxon>Eurotiomycetes</taxon>
        <taxon>Eurotiomycetidae</taxon>
        <taxon>Eurotiales</taxon>
        <taxon>Aspergillaceae</taxon>
        <taxon>Aspergillus</taxon>
        <taxon>Aspergillus subgen. Circumdati</taxon>
    </lineage>
</organism>
<keyword evidence="8" id="KW-1185">Reference proteome</keyword>
<dbReference type="PANTHER" id="PTHR11206">
    <property type="entry name" value="MULTIDRUG RESISTANCE PROTEIN"/>
    <property type="match status" value="1"/>
</dbReference>
<feature type="transmembrane region" description="Helical" evidence="6">
    <location>
        <begin position="405"/>
        <end position="426"/>
    </location>
</feature>
<proteinExistence type="inferred from homology"/>
<dbReference type="InterPro" id="IPR045069">
    <property type="entry name" value="MATE_euk"/>
</dbReference>
<evidence type="ECO:0000313" key="7">
    <source>
        <dbReference type="EMBL" id="KAE8147271.1"/>
    </source>
</evidence>
<dbReference type="GO" id="GO:0042910">
    <property type="term" value="F:xenobiotic transmembrane transporter activity"/>
    <property type="evidence" value="ECO:0007669"/>
    <property type="project" value="InterPro"/>
</dbReference>
<feature type="transmembrane region" description="Helical" evidence="6">
    <location>
        <begin position="233"/>
        <end position="254"/>
    </location>
</feature>
<gene>
    <name evidence="7" type="ORF">BDV25DRAFT_160716</name>
</gene>
<feature type="transmembrane region" description="Helical" evidence="6">
    <location>
        <begin position="266"/>
        <end position="284"/>
    </location>
</feature>
<feature type="transmembrane region" description="Helical" evidence="6">
    <location>
        <begin position="296"/>
        <end position="318"/>
    </location>
</feature>
<name>A0A5N6TMF8_ASPAV</name>
<evidence type="ECO:0000256" key="2">
    <source>
        <dbReference type="ARBA" id="ARBA00010199"/>
    </source>
</evidence>
<evidence type="ECO:0000256" key="4">
    <source>
        <dbReference type="ARBA" id="ARBA00022989"/>
    </source>
</evidence>
<dbReference type="GO" id="GO:0015297">
    <property type="term" value="F:antiporter activity"/>
    <property type="evidence" value="ECO:0007669"/>
    <property type="project" value="InterPro"/>
</dbReference>